<dbReference type="PANTHER" id="PTHR43776">
    <property type="entry name" value="TRANSPORT ATP-BINDING PROTEIN"/>
    <property type="match status" value="1"/>
</dbReference>
<dbReference type="InterPro" id="IPR017871">
    <property type="entry name" value="ABC_transporter-like_CS"/>
</dbReference>
<comment type="similarity">
    <text evidence="1">Belongs to the ABC transporter superfamily.</text>
</comment>
<dbReference type="GO" id="GO:0055085">
    <property type="term" value="P:transmembrane transport"/>
    <property type="evidence" value="ECO:0007669"/>
    <property type="project" value="UniProtKB-ARBA"/>
</dbReference>
<dbReference type="CDD" id="cd03257">
    <property type="entry name" value="ABC_NikE_OppD_transporters"/>
    <property type="match status" value="1"/>
</dbReference>
<dbReference type="Gene3D" id="3.40.50.300">
    <property type="entry name" value="P-loop containing nucleotide triphosphate hydrolases"/>
    <property type="match status" value="1"/>
</dbReference>
<dbReference type="EMBL" id="JXQV01000005">
    <property type="protein sequence ID" value="KIQ04061.1"/>
    <property type="molecule type" value="Genomic_DNA"/>
</dbReference>
<dbReference type="PROSITE" id="PS50893">
    <property type="entry name" value="ABC_TRANSPORTER_2"/>
    <property type="match status" value="1"/>
</dbReference>
<evidence type="ECO:0000256" key="3">
    <source>
        <dbReference type="ARBA" id="ARBA00022741"/>
    </source>
</evidence>
<protein>
    <submittedName>
        <fullName evidence="6">Peptide ABC transporter ATP-binding protein</fullName>
    </submittedName>
</protein>
<dbReference type="PROSITE" id="PS00211">
    <property type="entry name" value="ABC_TRANSPORTER_1"/>
    <property type="match status" value="1"/>
</dbReference>
<evidence type="ECO:0000256" key="2">
    <source>
        <dbReference type="ARBA" id="ARBA00022448"/>
    </source>
</evidence>
<dbReference type="SMART" id="SM00382">
    <property type="entry name" value="AAA"/>
    <property type="match status" value="1"/>
</dbReference>
<name>A0A0D0K665_AGRTU</name>
<evidence type="ECO:0000256" key="4">
    <source>
        <dbReference type="ARBA" id="ARBA00022840"/>
    </source>
</evidence>
<evidence type="ECO:0000313" key="6">
    <source>
        <dbReference type="EMBL" id="KIQ04061.1"/>
    </source>
</evidence>
<dbReference type="SUPFAM" id="SSF52540">
    <property type="entry name" value="P-loop containing nucleoside triphosphate hydrolases"/>
    <property type="match status" value="1"/>
</dbReference>
<proteinExistence type="inferred from homology"/>
<reference evidence="6 7" key="1">
    <citation type="submission" date="2014-12" db="EMBL/GenBank/DDBJ databases">
        <title>16Stimator: statistical estimation of ribosomal gene copy numbers from draft genome assemblies.</title>
        <authorList>
            <person name="Perisin M.A."/>
            <person name="Vetter M."/>
            <person name="Gilbert J.A."/>
            <person name="Bergelson J."/>
        </authorList>
    </citation>
    <scope>NUCLEOTIDE SEQUENCE [LARGE SCALE GENOMIC DNA]</scope>
    <source>
        <strain evidence="6 7">MEJ076</strain>
    </source>
</reference>
<dbReference type="PANTHER" id="PTHR43776:SF7">
    <property type="entry name" value="D,D-DIPEPTIDE TRANSPORT ATP-BINDING PROTEIN DDPF-RELATED"/>
    <property type="match status" value="1"/>
</dbReference>
<evidence type="ECO:0000313" key="7">
    <source>
        <dbReference type="Proteomes" id="UP000035017"/>
    </source>
</evidence>
<keyword evidence="2" id="KW-0813">Transport</keyword>
<accession>A0A0D0K665</accession>
<dbReference type="Pfam" id="PF00005">
    <property type="entry name" value="ABC_tran"/>
    <property type="match status" value="1"/>
</dbReference>
<gene>
    <name evidence="6" type="ORF">RU07_05205</name>
</gene>
<dbReference type="OrthoDB" id="9784450at2"/>
<comment type="caution">
    <text evidence="6">The sequence shown here is derived from an EMBL/GenBank/DDBJ whole genome shotgun (WGS) entry which is preliminary data.</text>
</comment>
<dbReference type="GO" id="GO:0016887">
    <property type="term" value="F:ATP hydrolysis activity"/>
    <property type="evidence" value="ECO:0007669"/>
    <property type="project" value="InterPro"/>
</dbReference>
<organism evidence="6 7">
    <name type="scientific">Agrobacterium tumefaciens</name>
    <dbReference type="NCBI Taxonomy" id="358"/>
    <lineage>
        <taxon>Bacteria</taxon>
        <taxon>Pseudomonadati</taxon>
        <taxon>Pseudomonadota</taxon>
        <taxon>Alphaproteobacteria</taxon>
        <taxon>Hyphomicrobiales</taxon>
        <taxon>Rhizobiaceae</taxon>
        <taxon>Rhizobium/Agrobacterium group</taxon>
        <taxon>Agrobacterium</taxon>
        <taxon>Agrobacterium tumefaciens complex</taxon>
    </lineage>
</organism>
<feature type="domain" description="ABC transporter" evidence="5">
    <location>
        <begin position="5"/>
        <end position="248"/>
    </location>
</feature>
<keyword evidence="4 6" id="KW-0067">ATP-binding</keyword>
<sequence>MAPLLSVETLAKTYRAQGQVKHAVRDISFTLSEGETLGLAGPSGCGKSTLARLIMRLVEPDAGTISFRGENWLARHGRHLRQARRHMQMVFQDSHAAFNPRSTVASVISEPLRIHGLFAAKALVHEVERLLDRVGLPADLSPRPILDLSGGQRQRVAIARALATRPSLLVMDEAVSALDVSVRAQILSLLVSIQRETGLSCLFVSHDIAVIRAVCHRVAIMEAGRMVEYGETQQVLSAPQSEMAQRLIAAVPAFQIDKENHNA</sequence>
<dbReference type="InterPro" id="IPR003593">
    <property type="entry name" value="AAA+_ATPase"/>
</dbReference>
<dbReference type="Proteomes" id="UP000035017">
    <property type="component" value="Unassembled WGS sequence"/>
</dbReference>
<dbReference type="GO" id="GO:0005524">
    <property type="term" value="F:ATP binding"/>
    <property type="evidence" value="ECO:0007669"/>
    <property type="project" value="UniProtKB-KW"/>
</dbReference>
<dbReference type="InterPro" id="IPR027417">
    <property type="entry name" value="P-loop_NTPase"/>
</dbReference>
<keyword evidence="3" id="KW-0547">Nucleotide-binding</keyword>
<dbReference type="InterPro" id="IPR050319">
    <property type="entry name" value="ABC_transp_ATP-bind"/>
</dbReference>
<dbReference type="InterPro" id="IPR003439">
    <property type="entry name" value="ABC_transporter-like_ATP-bd"/>
</dbReference>
<evidence type="ECO:0000256" key="1">
    <source>
        <dbReference type="ARBA" id="ARBA00005417"/>
    </source>
</evidence>
<evidence type="ECO:0000259" key="5">
    <source>
        <dbReference type="PROSITE" id="PS50893"/>
    </source>
</evidence>
<dbReference type="AlphaFoldDB" id="A0A0D0K665"/>